<dbReference type="InterPro" id="IPR005537">
    <property type="entry name" value="RAMP_III_fam"/>
</dbReference>
<protein>
    <recommendedName>
        <fullName evidence="2">CRISPR type III-associated protein domain-containing protein</fullName>
    </recommendedName>
</protein>
<comment type="caution">
    <text evidence="3">The sequence shown here is derived from an EMBL/GenBank/DDBJ whole genome shotgun (WGS) entry which is preliminary data.</text>
</comment>
<name>A0A1E5G3I2_9FIRM</name>
<keyword evidence="4" id="KW-1185">Reference proteome</keyword>
<gene>
    <name evidence="3" type="ORF">BHF68_05975</name>
</gene>
<evidence type="ECO:0000259" key="2">
    <source>
        <dbReference type="Pfam" id="PF03787"/>
    </source>
</evidence>
<dbReference type="EMBL" id="MIJE01000022">
    <property type="protein sequence ID" value="OEF97142.1"/>
    <property type="molecule type" value="Genomic_DNA"/>
</dbReference>
<dbReference type="GO" id="GO:0051607">
    <property type="term" value="P:defense response to virus"/>
    <property type="evidence" value="ECO:0007669"/>
    <property type="project" value="UniProtKB-KW"/>
</dbReference>
<evidence type="ECO:0000256" key="1">
    <source>
        <dbReference type="ARBA" id="ARBA00023118"/>
    </source>
</evidence>
<dbReference type="Pfam" id="PF03787">
    <property type="entry name" value="RAMPs"/>
    <property type="match status" value="1"/>
</dbReference>
<evidence type="ECO:0000313" key="4">
    <source>
        <dbReference type="Proteomes" id="UP000094296"/>
    </source>
</evidence>
<feature type="domain" description="CRISPR type III-associated protein" evidence="2">
    <location>
        <begin position="9"/>
        <end position="213"/>
    </location>
</feature>
<keyword evidence="1" id="KW-0051">Antiviral defense</keyword>
<proteinExistence type="predicted"/>
<reference evidence="3 4" key="1">
    <citation type="submission" date="2016-09" db="EMBL/GenBank/DDBJ databases">
        <title>Draft genome sequence for the type strain of Desulfuribacillus alkaliarsenatis AHT28, an obligately anaerobic, sulfidogenic bacterium isolated from Russian soda lake sediments.</title>
        <authorList>
            <person name="Abin C.A."/>
            <person name="Hollibaugh J.T."/>
        </authorList>
    </citation>
    <scope>NUCLEOTIDE SEQUENCE [LARGE SCALE GENOMIC DNA]</scope>
    <source>
        <strain evidence="3 4">AHT28</strain>
    </source>
</reference>
<evidence type="ECO:0000313" key="3">
    <source>
        <dbReference type="EMBL" id="OEF97142.1"/>
    </source>
</evidence>
<sequence length="546" mass="63017">MYEYRVLEFRSIEPLKIGAGGNKSIFTEPTKEYLPGSTIRGALISQLVRYGLFNENKNSILHNLKCYNAYPYVEDIKALFLPTPYHLRMDKHDWRKKKSSKGENNEIDIANLSLDSNNNHNAKNHLKYSFLSEVDGRLHGVQVQKEFRLHHTTAIKGDEPENLFRYEAISSGQVFRSLLKYSKDLSSHIKQILSSTETVYIGGSKGSGYGKCKVTPVGDSYIEYDEAINALGFRFKRNKDKTNEMVVVCLSDCVFRDEYGQPTNYLSDDFIYQLSGIKVNIGRRFIQTGLTEGYNTKWNARYPKEATLKAGTVLVFNMPEGISMTDRDRVGKLLEQNLLGYRTQDGYGWLGIDLDYPNKLMLNELKNIENNNTAASQSTSGLYDFKLDEQMQTFKTILSGLANAKMRWLHMIVIKCSANSNDDYRLIINKELRNNHINKFIKELEKYIEKITIKNHLHIEPLQNRYAKNDKQFSFAGYNFNEICEFLNKKKNNKLESFTKNKINSKLGQLFYNDTNEEFRHKIFLIDLLLAGLHVERRLDGNDTGE</sequence>
<accession>A0A1E5G3I2</accession>
<dbReference type="AlphaFoldDB" id="A0A1E5G3I2"/>
<dbReference type="RefSeq" id="WP_069643188.1">
    <property type="nucleotide sequence ID" value="NZ_MIJE01000022.1"/>
</dbReference>
<organism evidence="3 4">
    <name type="scientific">Desulfuribacillus alkaliarsenatis</name>
    <dbReference type="NCBI Taxonomy" id="766136"/>
    <lineage>
        <taxon>Bacteria</taxon>
        <taxon>Bacillati</taxon>
        <taxon>Bacillota</taxon>
        <taxon>Desulfuribacillia</taxon>
        <taxon>Desulfuribacillales</taxon>
        <taxon>Desulfuribacillaceae</taxon>
        <taxon>Desulfuribacillus</taxon>
    </lineage>
</organism>
<dbReference type="Proteomes" id="UP000094296">
    <property type="component" value="Unassembled WGS sequence"/>
</dbReference>
<dbReference type="STRING" id="766136.BHF68_05975"/>